<keyword evidence="7 8" id="KW-0206">Cytoskeleton</keyword>
<dbReference type="PANTHER" id="PTHR10709:SF2">
    <property type="entry name" value="ACTIN-RELATED PROTEIN 2_3 COMPLEX SUBUNIT"/>
    <property type="match status" value="1"/>
</dbReference>
<dbReference type="AlphaFoldDB" id="A0A0M0J2Z1"/>
<keyword evidence="6 8" id="KW-0009">Actin-binding</keyword>
<feature type="repeat" description="WD" evidence="9">
    <location>
        <begin position="51"/>
        <end position="85"/>
    </location>
</feature>
<dbReference type="SMART" id="SM00320">
    <property type="entry name" value="WD40"/>
    <property type="match status" value="4"/>
</dbReference>
<evidence type="ECO:0000256" key="4">
    <source>
        <dbReference type="ARBA" id="ARBA00022574"/>
    </source>
</evidence>
<evidence type="ECO:0000256" key="6">
    <source>
        <dbReference type="ARBA" id="ARBA00023203"/>
    </source>
</evidence>
<evidence type="ECO:0000256" key="7">
    <source>
        <dbReference type="ARBA" id="ARBA00023212"/>
    </source>
</evidence>
<dbReference type="PROSITE" id="PS00678">
    <property type="entry name" value="WD_REPEATS_1"/>
    <property type="match status" value="1"/>
</dbReference>
<dbReference type="EMBL" id="JWZX01003405">
    <property type="protein sequence ID" value="KOO20890.1"/>
    <property type="molecule type" value="Genomic_DNA"/>
</dbReference>
<proteinExistence type="inferred from homology"/>
<evidence type="ECO:0000256" key="3">
    <source>
        <dbReference type="ARBA" id="ARBA00022490"/>
    </source>
</evidence>
<dbReference type="GO" id="GO:0034314">
    <property type="term" value="P:Arp2/3 complex-mediated actin nucleation"/>
    <property type="evidence" value="ECO:0007669"/>
    <property type="project" value="UniProtKB-UniRule"/>
</dbReference>
<dbReference type="InterPro" id="IPR001680">
    <property type="entry name" value="WD40_rpt"/>
</dbReference>
<evidence type="ECO:0000313" key="10">
    <source>
        <dbReference type="EMBL" id="KOO20890.1"/>
    </source>
</evidence>
<evidence type="ECO:0000256" key="1">
    <source>
        <dbReference type="ARBA" id="ARBA00004245"/>
    </source>
</evidence>
<sequence>MVLECRVEDKITCHAWNADRTMVAVCPNSNVVNIYRVPASADDPWERVATLAEHDALVTDVAWAPKTNRILTTSQDRNAYVWNLEANGEWKPMLVILRIAAAATSVNWSADEQKFAVGSGSKTVPICYFEAENNFWVSKMLKGHRSTISAVAWHPSTPVVATACTDFKCRVYSAYLKSVDGKAVSTPWGDNPKFGTQFLEIESLGWVRGVAWSPAGDTFAFSSHNSTVSFVDVVSGSTQTVRMSELPLTNIIFLPDGSLVGAGHSYDPILFTRVAEGWKVMGKLSGEKKAKKEVSNFASAKNMWAASTTTGQAGAVDVTLGSIHQNKVCGLQLFGSSFAGQPAEFSTSALDGKIAFWSRVEITATMSALAIN</sequence>
<keyword evidence="5" id="KW-0677">Repeat</keyword>
<evidence type="ECO:0000256" key="8">
    <source>
        <dbReference type="PIRNR" id="PIRNR038093"/>
    </source>
</evidence>
<dbReference type="Pfam" id="PF00400">
    <property type="entry name" value="WD40"/>
    <property type="match status" value="2"/>
</dbReference>
<keyword evidence="11" id="KW-1185">Reference proteome</keyword>
<organism evidence="10 11">
    <name type="scientific">Chrysochromulina tobinii</name>
    <dbReference type="NCBI Taxonomy" id="1460289"/>
    <lineage>
        <taxon>Eukaryota</taxon>
        <taxon>Haptista</taxon>
        <taxon>Haptophyta</taxon>
        <taxon>Prymnesiophyceae</taxon>
        <taxon>Prymnesiales</taxon>
        <taxon>Chrysochromulinaceae</taxon>
        <taxon>Chrysochromulina</taxon>
    </lineage>
</organism>
<comment type="function">
    <text evidence="8">Functions as component of the Arp2/3 complex which is involved in regulation of actin polymerization and together with an activating nucleation-promoting factor (NPF) mediates the formation of branched actin networks.</text>
</comment>
<comment type="caution">
    <text evidence="10">The sequence shown here is derived from an EMBL/GenBank/DDBJ whole genome shotgun (WGS) entry which is preliminary data.</text>
</comment>
<dbReference type="PROSITE" id="PS50294">
    <property type="entry name" value="WD_REPEATS_REGION"/>
    <property type="match status" value="1"/>
</dbReference>
<dbReference type="PANTHER" id="PTHR10709">
    <property type="entry name" value="ACTIN-RELATED PROTEIN 2/3 COMPLEX SUBUNIT 1"/>
    <property type="match status" value="1"/>
</dbReference>
<accession>A0A0M0J2Z1</accession>
<dbReference type="PROSITE" id="PS50082">
    <property type="entry name" value="WD_REPEATS_2"/>
    <property type="match status" value="2"/>
</dbReference>
<dbReference type="Gene3D" id="2.130.10.10">
    <property type="entry name" value="YVTN repeat-like/Quinoprotein amine dehydrogenase"/>
    <property type="match status" value="1"/>
</dbReference>
<dbReference type="SUPFAM" id="SSF50978">
    <property type="entry name" value="WD40 repeat-like"/>
    <property type="match status" value="1"/>
</dbReference>
<comment type="subcellular location">
    <subcellularLocation>
        <location evidence="1">Cytoplasm</location>
        <location evidence="1">Cytoskeleton</location>
    </subcellularLocation>
</comment>
<evidence type="ECO:0000256" key="2">
    <source>
        <dbReference type="ARBA" id="ARBA00006260"/>
    </source>
</evidence>
<dbReference type="InterPro" id="IPR017383">
    <property type="entry name" value="ARPC1"/>
</dbReference>
<gene>
    <name evidence="10" type="ORF">Ctob_000913</name>
</gene>
<evidence type="ECO:0000256" key="5">
    <source>
        <dbReference type="ARBA" id="ARBA00022737"/>
    </source>
</evidence>
<dbReference type="InterPro" id="IPR015943">
    <property type="entry name" value="WD40/YVTN_repeat-like_dom_sf"/>
</dbReference>
<dbReference type="GO" id="GO:0005885">
    <property type="term" value="C:Arp2/3 protein complex"/>
    <property type="evidence" value="ECO:0007669"/>
    <property type="project" value="UniProtKB-UniRule"/>
</dbReference>
<dbReference type="InterPro" id="IPR036322">
    <property type="entry name" value="WD40_repeat_dom_sf"/>
</dbReference>
<protein>
    <recommendedName>
        <fullName evidence="8">Actin-related protein 2/3 complex subunit</fullName>
    </recommendedName>
</protein>
<evidence type="ECO:0000256" key="9">
    <source>
        <dbReference type="PROSITE-ProRule" id="PRU00221"/>
    </source>
</evidence>
<keyword evidence="3 8" id="KW-0963">Cytoplasm</keyword>
<dbReference type="GO" id="GO:0051015">
    <property type="term" value="F:actin filament binding"/>
    <property type="evidence" value="ECO:0007669"/>
    <property type="project" value="TreeGrafter"/>
</dbReference>
<feature type="repeat" description="WD" evidence="9">
    <location>
        <begin position="141"/>
        <end position="173"/>
    </location>
</feature>
<dbReference type="PIRSF" id="PIRSF038093">
    <property type="entry name" value="ARP2/3_su1"/>
    <property type="match status" value="1"/>
</dbReference>
<dbReference type="InterPro" id="IPR019775">
    <property type="entry name" value="WD40_repeat_CS"/>
</dbReference>
<comment type="similarity">
    <text evidence="2 8">Belongs to the WD repeat ARPC1 family.</text>
</comment>
<evidence type="ECO:0000313" key="11">
    <source>
        <dbReference type="Proteomes" id="UP000037460"/>
    </source>
</evidence>
<reference evidence="11" key="1">
    <citation type="journal article" date="2015" name="PLoS Genet.">
        <title>Genome Sequence and Transcriptome Analyses of Chrysochromulina tobin: Metabolic Tools for Enhanced Algal Fitness in the Prominent Order Prymnesiales (Haptophyceae).</title>
        <authorList>
            <person name="Hovde B.T."/>
            <person name="Deodato C.R."/>
            <person name="Hunsperger H.M."/>
            <person name="Ryken S.A."/>
            <person name="Yost W."/>
            <person name="Jha R.K."/>
            <person name="Patterson J."/>
            <person name="Monnat R.J. Jr."/>
            <person name="Barlow S.B."/>
            <person name="Starkenburg S.R."/>
            <person name="Cattolico R.A."/>
        </authorList>
    </citation>
    <scope>NUCLEOTIDE SEQUENCE</scope>
    <source>
        <strain evidence="11">CCMP291</strain>
    </source>
</reference>
<dbReference type="OrthoDB" id="406844at2759"/>
<dbReference type="Proteomes" id="UP000037460">
    <property type="component" value="Unassembled WGS sequence"/>
</dbReference>
<name>A0A0M0J2Z1_9EUKA</name>
<keyword evidence="4 9" id="KW-0853">WD repeat</keyword>